<sequence>MIRTEADLNKFMENRRQLGIKPGLERLDYLLQKVGHPQKSIPTVHIAGTNGKGSTLTYLKEILAESDYRVGTFQSPGLPTIFDHMAINNHSITPQEFLAILNEVLPIIEEMDERVMSPSEYEILMVIALLYFRGNIDIAIVEAAMGGREDVTNRVNPLLTIITTIDFDHMKFLGNTLEQIAYHKAGIIKEKTPVIIGDLDSLAKKVVLYEANNLSAPTYVYNEDFSVTVQASRTFNWSNSFKSYPIKLSMLGDHQIHNASLAIQAIELLKKKGFSISNQTVLKGLLQTKLANRIEVISQQPTIILDGAHNVQSITKLVETLKKEKVEGAIKILFSGFRDKNIRDMLKILSTVTEELTITNFPHERALTSELIEDHYRYDPQSKRALLQLLENSEKNDMIIITGSLYFVEYIKNILST</sequence>
<dbReference type="GO" id="GO:0004326">
    <property type="term" value="F:tetrahydrofolylpolyglutamate synthase activity"/>
    <property type="evidence" value="ECO:0007669"/>
    <property type="project" value="UniProtKB-EC"/>
</dbReference>
<comment type="similarity">
    <text evidence="2 11">Belongs to the folylpolyglutamate synthase family.</text>
</comment>
<comment type="cofactor">
    <cofactor evidence="1">
        <name>Mg(2+)</name>
        <dbReference type="ChEBI" id="CHEBI:18420"/>
    </cofactor>
</comment>
<dbReference type="NCBIfam" id="TIGR01499">
    <property type="entry name" value="folC"/>
    <property type="match status" value="1"/>
</dbReference>
<keyword evidence="8" id="KW-0460">Magnesium</keyword>
<comment type="catalytic activity">
    <reaction evidence="10">
        <text>(6S)-5,6,7,8-tetrahydrofolyl-(gamma-L-Glu)(n) + L-glutamate + ATP = (6S)-5,6,7,8-tetrahydrofolyl-(gamma-L-Glu)(n+1) + ADP + phosphate + H(+)</text>
        <dbReference type="Rhea" id="RHEA:10580"/>
        <dbReference type="Rhea" id="RHEA-COMP:14738"/>
        <dbReference type="Rhea" id="RHEA-COMP:14740"/>
        <dbReference type="ChEBI" id="CHEBI:15378"/>
        <dbReference type="ChEBI" id="CHEBI:29985"/>
        <dbReference type="ChEBI" id="CHEBI:30616"/>
        <dbReference type="ChEBI" id="CHEBI:43474"/>
        <dbReference type="ChEBI" id="CHEBI:141005"/>
        <dbReference type="ChEBI" id="CHEBI:456216"/>
        <dbReference type="EC" id="6.3.2.17"/>
    </reaction>
</comment>
<dbReference type="Gene3D" id="3.90.190.20">
    <property type="entry name" value="Mur ligase, C-terminal domain"/>
    <property type="match status" value="1"/>
</dbReference>
<name>A0A1M7NVU7_9BACI</name>
<keyword evidence="7 11" id="KW-0067">ATP-binding</keyword>
<dbReference type="GO" id="GO:0005737">
    <property type="term" value="C:cytoplasm"/>
    <property type="evidence" value="ECO:0007669"/>
    <property type="project" value="TreeGrafter"/>
</dbReference>
<evidence type="ECO:0000256" key="7">
    <source>
        <dbReference type="ARBA" id="ARBA00022840"/>
    </source>
</evidence>
<dbReference type="InterPro" id="IPR036565">
    <property type="entry name" value="Mur-like_cat_sf"/>
</dbReference>
<dbReference type="SUPFAM" id="SSF53623">
    <property type="entry name" value="MurD-like peptide ligases, catalytic domain"/>
    <property type="match status" value="1"/>
</dbReference>
<evidence type="ECO:0000259" key="13">
    <source>
        <dbReference type="Pfam" id="PF08245"/>
    </source>
</evidence>
<evidence type="ECO:0000259" key="12">
    <source>
        <dbReference type="Pfam" id="PF02875"/>
    </source>
</evidence>
<feature type="domain" description="Mur ligase C-terminal" evidence="12">
    <location>
        <begin position="293"/>
        <end position="404"/>
    </location>
</feature>
<dbReference type="PANTHER" id="PTHR11136">
    <property type="entry name" value="FOLYLPOLYGLUTAMATE SYNTHASE-RELATED"/>
    <property type="match status" value="1"/>
</dbReference>
<dbReference type="OrthoDB" id="9809356at2"/>
<dbReference type="Gene3D" id="3.40.1190.10">
    <property type="entry name" value="Mur-like, catalytic domain"/>
    <property type="match status" value="1"/>
</dbReference>
<keyword evidence="15" id="KW-1185">Reference proteome</keyword>
<dbReference type="InterPro" id="IPR004101">
    <property type="entry name" value="Mur_ligase_C"/>
</dbReference>
<dbReference type="PANTHER" id="PTHR11136:SF0">
    <property type="entry name" value="DIHYDROFOLATE SYNTHETASE-RELATED"/>
    <property type="match status" value="1"/>
</dbReference>
<dbReference type="GO" id="GO:0046872">
    <property type="term" value="F:metal ion binding"/>
    <property type="evidence" value="ECO:0007669"/>
    <property type="project" value="UniProtKB-KW"/>
</dbReference>
<proteinExistence type="inferred from homology"/>
<dbReference type="Pfam" id="PF02875">
    <property type="entry name" value="Mur_ligase_C"/>
    <property type="match status" value="1"/>
</dbReference>
<dbReference type="GO" id="GO:0005524">
    <property type="term" value="F:ATP binding"/>
    <property type="evidence" value="ECO:0007669"/>
    <property type="project" value="UniProtKB-KW"/>
</dbReference>
<evidence type="ECO:0000256" key="10">
    <source>
        <dbReference type="ARBA" id="ARBA00047493"/>
    </source>
</evidence>
<accession>A0A1M7NVU7</accession>
<evidence type="ECO:0000256" key="11">
    <source>
        <dbReference type="PIRNR" id="PIRNR001563"/>
    </source>
</evidence>
<organism evidence="14 15">
    <name type="scientific">Gracilibacillus kekensis</name>
    <dbReference type="NCBI Taxonomy" id="1027249"/>
    <lineage>
        <taxon>Bacteria</taxon>
        <taxon>Bacillati</taxon>
        <taxon>Bacillota</taxon>
        <taxon>Bacilli</taxon>
        <taxon>Bacillales</taxon>
        <taxon>Bacillaceae</taxon>
        <taxon>Gracilibacillus</taxon>
    </lineage>
</organism>
<dbReference type="SUPFAM" id="SSF53244">
    <property type="entry name" value="MurD-like peptide ligases, peptide-binding domain"/>
    <property type="match status" value="1"/>
</dbReference>
<keyword evidence="6 11" id="KW-0547">Nucleotide-binding</keyword>
<evidence type="ECO:0000256" key="6">
    <source>
        <dbReference type="ARBA" id="ARBA00022741"/>
    </source>
</evidence>
<gene>
    <name evidence="14" type="ORF">SAMN05216179_1801</name>
</gene>
<evidence type="ECO:0000256" key="4">
    <source>
        <dbReference type="ARBA" id="ARBA00022598"/>
    </source>
</evidence>
<dbReference type="Proteomes" id="UP000184184">
    <property type="component" value="Unassembled WGS sequence"/>
</dbReference>
<dbReference type="InterPro" id="IPR001645">
    <property type="entry name" value="Folylpolyglutamate_synth"/>
</dbReference>
<dbReference type="EC" id="6.3.2.17" evidence="3"/>
<reference evidence="14 15" key="1">
    <citation type="submission" date="2016-11" db="EMBL/GenBank/DDBJ databases">
        <authorList>
            <person name="Jaros S."/>
            <person name="Januszkiewicz K."/>
            <person name="Wedrychowicz H."/>
        </authorList>
    </citation>
    <scope>NUCLEOTIDE SEQUENCE [LARGE SCALE GENOMIC DNA]</scope>
    <source>
        <strain evidence="14 15">CGMCC 1.10681</strain>
    </source>
</reference>
<evidence type="ECO:0000256" key="3">
    <source>
        <dbReference type="ARBA" id="ARBA00013025"/>
    </source>
</evidence>
<evidence type="ECO:0000256" key="9">
    <source>
        <dbReference type="ARBA" id="ARBA00030592"/>
    </source>
</evidence>
<dbReference type="RefSeq" id="WP_073201517.1">
    <property type="nucleotide sequence ID" value="NZ_FRCZ01000003.1"/>
</dbReference>
<keyword evidence="5" id="KW-0479">Metal-binding</keyword>
<evidence type="ECO:0000256" key="5">
    <source>
        <dbReference type="ARBA" id="ARBA00022723"/>
    </source>
</evidence>
<dbReference type="STRING" id="1027249.SAMN05216179_1801"/>
<dbReference type="FunFam" id="3.40.1190.10:FF:000011">
    <property type="entry name" value="Folylpolyglutamate synthase/dihydrofolate synthase"/>
    <property type="match status" value="1"/>
</dbReference>
<dbReference type="PIRSF" id="PIRSF001563">
    <property type="entry name" value="Folylpolyglu_synth"/>
    <property type="match status" value="1"/>
</dbReference>
<feature type="domain" description="Mur ligase central" evidence="13">
    <location>
        <begin position="46"/>
        <end position="265"/>
    </location>
</feature>
<dbReference type="EMBL" id="FRCZ01000003">
    <property type="protein sequence ID" value="SHN08319.1"/>
    <property type="molecule type" value="Genomic_DNA"/>
</dbReference>
<evidence type="ECO:0000313" key="15">
    <source>
        <dbReference type="Proteomes" id="UP000184184"/>
    </source>
</evidence>
<dbReference type="GO" id="GO:0008841">
    <property type="term" value="F:dihydrofolate synthase activity"/>
    <property type="evidence" value="ECO:0007669"/>
    <property type="project" value="TreeGrafter"/>
</dbReference>
<evidence type="ECO:0000256" key="1">
    <source>
        <dbReference type="ARBA" id="ARBA00001946"/>
    </source>
</evidence>
<evidence type="ECO:0000256" key="8">
    <source>
        <dbReference type="ARBA" id="ARBA00022842"/>
    </source>
</evidence>
<keyword evidence="4 11" id="KW-0436">Ligase</keyword>
<dbReference type="AlphaFoldDB" id="A0A1M7NVU7"/>
<protein>
    <recommendedName>
        <fullName evidence="3">tetrahydrofolate synthase</fullName>
        <ecNumber evidence="3">6.3.2.17</ecNumber>
    </recommendedName>
    <alternativeName>
        <fullName evidence="9">Tetrahydrofolylpolyglutamate synthase</fullName>
    </alternativeName>
</protein>
<evidence type="ECO:0000313" key="14">
    <source>
        <dbReference type="EMBL" id="SHN08319.1"/>
    </source>
</evidence>
<dbReference type="InterPro" id="IPR013221">
    <property type="entry name" value="Mur_ligase_cen"/>
</dbReference>
<evidence type="ECO:0000256" key="2">
    <source>
        <dbReference type="ARBA" id="ARBA00008276"/>
    </source>
</evidence>
<dbReference type="InterPro" id="IPR036615">
    <property type="entry name" value="Mur_ligase_C_dom_sf"/>
</dbReference>
<dbReference type="Pfam" id="PF08245">
    <property type="entry name" value="Mur_ligase_M"/>
    <property type="match status" value="1"/>
</dbReference>